<keyword evidence="2" id="KW-1185">Reference proteome</keyword>
<evidence type="ECO:0000313" key="2">
    <source>
        <dbReference type="Proteomes" id="UP000299102"/>
    </source>
</evidence>
<gene>
    <name evidence="1" type="ORF">EVAR_89357_1</name>
</gene>
<dbReference type="EMBL" id="BGZK01001054">
    <property type="protein sequence ID" value="GBP69853.1"/>
    <property type="molecule type" value="Genomic_DNA"/>
</dbReference>
<dbReference type="Proteomes" id="UP000299102">
    <property type="component" value="Unassembled WGS sequence"/>
</dbReference>
<evidence type="ECO:0000313" key="1">
    <source>
        <dbReference type="EMBL" id="GBP69853.1"/>
    </source>
</evidence>
<reference evidence="1 2" key="1">
    <citation type="journal article" date="2019" name="Commun. Biol.">
        <title>The bagworm genome reveals a unique fibroin gene that provides high tensile strength.</title>
        <authorList>
            <person name="Kono N."/>
            <person name="Nakamura H."/>
            <person name="Ohtoshi R."/>
            <person name="Tomita M."/>
            <person name="Numata K."/>
            <person name="Arakawa K."/>
        </authorList>
    </citation>
    <scope>NUCLEOTIDE SEQUENCE [LARGE SCALE GENOMIC DNA]</scope>
</reference>
<protein>
    <submittedName>
        <fullName evidence="1">Uncharacterized protein</fullName>
    </submittedName>
</protein>
<proteinExistence type="predicted"/>
<sequence>MPIPLSIKHYQFNPKPEVNSKRHLHKYLTGRNLSRGLGRLQRADGRAKAKTGCGNAHSPFGGAIDCADLLVEYEIAQRGPRMGGPLEALQRSRLVHSRPQERYKTVAQVAEEAEWQKKKVLLTPLLRNILPQSISLRIILKPPTLAQCESELLRAR</sequence>
<organism evidence="1 2">
    <name type="scientific">Eumeta variegata</name>
    <name type="common">Bagworm moth</name>
    <name type="synonym">Eumeta japonica</name>
    <dbReference type="NCBI Taxonomy" id="151549"/>
    <lineage>
        <taxon>Eukaryota</taxon>
        <taxon>Metazoa</taxon>
        <taxon>Ecdysozoa</taxon>
        <taxon>Arthropoda</taxon>
        <taxon>Hexapoda</taxon>
        <taxon>Insecta</taxon>
        <taxon>Pterygota</taxon>
        <taxon>Neoptera</taxon>
        <taxon>Endopterygota</taxon>
        <taxon>Lepidoptera</taxon>
        <taxon>Glossata</taxon>
        <taxon>Ditrysia</taxon>
        <taxon>Tineoidea</taxon>
        <taxon>Psychidae</taxon>
        <taxon>Oiketicinae</taxon>
        <taxon>Eumeta</taxon>
    </lineage>
</organism>
<dbReference type="AlphaFoldDB" id="A0A4C1Y3C0"/>
<name>A0A4C1Y3C0_EUMVA</name>
<comment type="caution">
    <text evidence="1">The sequence shown here is derived from an EMBL/GenBank/DDBJ whole genome shotgun (WGS) entry which is preliminary data.</text>
</comment>
<accession>A0A4C1Y3C0</accession>